<dbReference type="Pfam" id="PF13237">
    <property type="entry name" value="Fer4_10"/>
    <property type="match status" value="1"/>
</dbReference>
<proteinExistence type="predicted"/>
<keyword evidence="3" id="KW-0479">Metal-binding</keyword>
<dbReference type="RefSeq" id="WP_316414133.1">
    <property type="nucleotide sequence ID" value="NZ_AP027080.1"/>
</dbReference>
<dbReference type="KEGG" id="msil:METEAL_04200"/>
<dbReference type="InterPro" id="IPR017900">
    <property type="entry name" value="4Fe4S_Fe_S_CS"/>
</dbReference>
<reference evidence="10" key="1">
    <citation type="journal article" date="2023" name="Int. J. Syst. Evol. Microbiol.">
        <title>Mesoterricola silvestris gen. nov., sp. nov., Mesoterricola sediminis sp. nov., Geothrix oryzae sp. nov., Geothrix edaphica sp. nov., Geothrix rubra sp. nov., and Geothrix limicola sp. nov., six novel members of Acidobacteriota isolated from soils.</title>
        <authorList>
            <person name="Itoh H."/>
            <person name="Sugisawa Y."/>
            <person name="Mise K."/>
            <person name="Xu Z."/>
            <person name="Kuniyasu M."/>
            <person name="Ushijima N."/>
            <person name="Kawano K."/>
            <person name="Kobayashi E."/>
            <person name="Shiratori Y."/>
            <person name="Masuda Y."/>
            <person name="Senoo K."/>
        </authorList>
    </citation>
    <scope>NUCLEOTIDE SEQUENCE [LARGE SCALE GENOMIC DNA]</scope>
    <source>
        <strain evidence="10">W79</strain>
    </source>
</reference>
<evidence type="ECO:0000256" key="3">
    <source>
        <dbReference type="ARBA" id="ARBA00022723"/>
    </source>
</evidence>
<dbReference type="EMBL" id="AP027080">
    <property type="protein sequence ID" value="BDU71246.1"/>
    <property type="molecule type" value="Genomic_DNA"/>
</dbReference>
<dbReference type="GO" id="GO:0005886">
    <property type="term" value="C:plasma membrane"/>
    <property type="evidence" value="ECO:0007669"/>
    <property type="project" value="UniProtKB-SubCell"/>
</dbReference>
<dbReference type="PROSITE" id="PS00198">
    <property type="entry name" value="4FE4S_FER_1"/>
    <property type="match status" value="1"/>
</dbReference>
<keyword evidence="7" id="KW-1133">Transmembrane helix</keyword>
<evidence type="ECO:0000256" key="5">
    <source>
        <dbReference type="ARBA" id="ARBA00023014"/>
    </source>
</evidence>
<keyword evidence="5" id="KW-0411">Iron-sulfur</keyword>
<keyword evidence="4" id="KW-0408">Iron</keyword>
<dbReference type="SUPFAM" id="SSF54862">
    <property type="entry name" value="4Fe-4S ferredoxins"/>
    <property type="match status" value="1"/>
</dbReference>
<protein>
    <submittedName>
        <fullName evidence="9">(Fe-S)-binding protein</fullName>
    </submittedName>
</protein>
<keyword evidence="2" id="KW-1003">Cell membrane</keyword>
<dbReference type="PANTHER" id="PTHR30224">
    <property type="entry name" value="ELECTRON TRANSPORT PROTEIN"/>
    <property type="match status" value="1"/>
</dbReference>
<evidence type="ECO:0000256" key="2">
    <source>
        <dbReference type="ARBA" id="ARBA00022475"/>
    </source>
</evidence>
<feature type="transmembrane region" description="Helical" evidence="7">
    <location>
        <begin position="65"/>
        <end position="83"/>
    </location>
</feature>
<dbReference type="PROSITE" id="PS51379">
    <property type="entry name" value="4FE4S_FER_2"/>
    <property type="match status" value="2"/>
</dbReference>
<keyword evidence="7" id="KW-0812">Transmembrane</keyword>
<dbReference type="Gene3D" id="3.30.70.20">
    <property type="match status" value="1"/>
</dbReference>
<evidence type="ECO:0000256" key="6">
    <source>
        <dbReference type="ARBA" id="ARBA00023136"/>
    </source>
</evidence>
<evidence type="ECO:0000256" key="1">
    <source>
        <dbReference type="ARBA" id="ARBA00004236"/>
    </source>
</evidence>
<dbReference type="AlphaFoldDB" id="A0AA48GEU5"/>
<name>A0AA48GEU5_9BACT</name>
<keyword evidence="6 7" id="KW-0472">Membrane</keyword>
<dbReference type="InterPro" id="IPR017896">
    <property type="entry name" value="4Fe4S_Fe-S-bd"/>
</dbReference>
<sequence>MKKRPFPLRTAVQAAFLALCGWIGVEFALFMHGRASHPPGAEGFLPISALLSLKFWAATGRICELHPAGLFIFLAILALGLFLKKAFCSWLCPVGALSEGLWRLGAKLFGRHLEPPRWLDYPLRSLKYLLLLFFLWAAWRMDGPALQGFLYSPFNAAADLRMYLFFARISATALAVVLVLAALSLVVKNVWCRYLCPYGALLGLLSLASPLRITRSKATCIDCKLCTKACPSRIQVHAATRVASDECTACLRCVEACPVKDTLEMRAPGGKAVPRAVFAALVVGLFMAITGLAMITGHWQNIITAEDYRELIRMQD</sequence>
<feature type="transmembrane region" description="Helical" evidence="7">
    <location>
        <begin position="160"/>
        <end position="185"/>
    </location>
</feature>
<keyword evidence="10" id="KW-1185">Reference proteome</keyword>
<organism evidence="9 10">
    <name type="scientific">Mesoterricola silvestris</name>
    <dbReference type="NCBI Taxonomy" id="2927979"/>
    <lineage>
        <taxon>Bacteria</taxon>
        <taxon>Pseudomonadati</taxon>
        <taxon>Acidobacteriota</taxon>
        <taxon>Holophagae</taxon>
        <taxon>Holophagales</taxon>
        <taxon>Holophagaceae</taxon>
        <taxon>Mesoterricola</taxon>
    </lineage>
</organism>
<evidence type="ECO:0000256" key="4">
    <source>
        <dbReference type="ARBA" id="ARBA00023004"/>
    </source>
</evidence>
<dbReference type="GO" id="GO:0051536">
    <property type="term" value="F:iron-sulfur cluster binding"/>
    <property type="evidence" value="ECO:0007669"/>
    <property type="project" value="UniProtKB-KW"/>
</dbReference>
<evidence type="ECO:0000259" key="8">
    <source>
        <dbReference type="PROSITE" id="PS51379"/>
    </source>
</evidence>
<evidence type="ECO:0000313" key="9">
    <source>
        <dbReference type="EMBL" id="BDU71246.1"/>
    </source>
</evidence>
<accession>A0AA48GEU5</accession>
<feature type="domain" description="4Fe-4S ferredoxin-type" evidence="8">
    <location>
        <begin position="211"/>
        <end position="234"/>
    </location>
</feature>
<feature type="transmembrane region" description="Helical" evidence="7">
    <location>
        <begin position="276"/>
        <end position="299"/>
    </location>
</feature>
<feature type="transmembrane region" description="Helical" evidence="7">
    <location>
        <begin position="121"/>
        <end position="139"/>
    </location>
</feature>
<dbReference type="Proteomes" id="UP001238179">
    <property type="component" value="Chromosome"/>
</dbReference>
<feature type="transmembrane region" description="Helical" evidence="7">
    <location>
        <begin position="191"/>
        <end position="208"/>
    </location>
</feature>
<evidence type="ECO:0000313" key="10">
    <source>
        <dbReference type="Proteomes" id="UP001238179"/>
    </source>
</evidence>
<dbReference type="Pfam" id="PF12801">
    <property type="entry name" value="Fer4_5"/>
    <property type="match status" value="2"/>
</dbReference>
<gene>
    <name evidence="9" type="primary">yccM-2</name>
    <name evidence="9" type="ORF">METEAL_04200</name>
</gene>
<dbReference type="GO" id="GO:0046872">
    <property type="term" value="F:metal ion binding"/>
    <property type="evidence" value="ECO:0007669"/>
    <property type="project" value="UniProtKB-KW"/>
</dbReference>
<comment type="subcellular location">
    <subcellularLocation>
        <location evidence="1">Cell membrane</location>
    </subcellularLocation>
</comment>
<feature type="transmembrane region" description="Helical" evidence="7">
    <location>
        <begin position="12"/>
        <end position="31"/>
    </location>
</feature>
<dbReference type="PANTHER" id="PTHR30224:SF4">
    <property type="entry name" value="ELECTRON TRANSPORT PROTEIN YCCM-RELATED"/>
    <property type="match status" value="1"/>
</dbReference>
<dbReference type="InterPro" id="IPR052378">
    <property type="entry name" value="NosR_regulator"/>
</dbReference>
<evidence type="ECO:0000256" key="7">
    <source>
        <dbReference type="SAM" id="Phobius"/>
    </source>
</evidence>
<feature type="domain" description="4Fe-4S ferredoxin-type" evidence="8">
    <location>
        <begin position="238"/>
        <end position="268"/>
    </location>
</feature>